<gene>
    <name evidence="10" type="primary">U34</name>
</gene>
<keyword evidence="1" id="KW-0597">Phosphoprotein</keyword>
<evidence type="ECO:0000313" key="11">
    <source>
        <dbReference type="Proteomes" id="UP000152474"/>
    </source>
</evidence>
<dbReference type="Proteomes" id="UP000152474">
    <property type="component" value="Segment"/>
</dbReference>
<dbReference type="OrthoDB" id="12689at10239"/>
<dbReference type="GeneID" id="20098552"/>
<dbReference type="RefSeq" id="YP_009052014.1">
    <property type="nucleotide sequence ID" value="NC_024696.1"/>
</dbReference>
<evidence type="ECO:0000256" key="3">
    <source>
        <dbReference type="ARBA" id="ARBA00022692"/>
    </source>
</evidence>
<keyword evidence="3 9" id="KW-0812">Transmembrane</keyword>
<dbReference type="GO" id="GO:0044201">
    <property type="term" value="C:host cell nuclear inner membrane"/>
    <property type="evidence" value="ECO:0007669"/>
    <property type="project" value="UniProtKB-SubCell"/>
</dbReference>
<protein>
    <submittedName>
        <fullName evidence="10">Nuclear egress membrane protein</fullName>
    </submittedName>
</protein>
<dbReference type="InterPro" id="IPR007626">
    <property type="entry name" value="Herpesvirus_viron_egress-type"/>
</dbReference>
<evidence type="ECO:0000256" key="7">
    <source>
        <dbReference type="ARBA" id="ARBA00023136"/>
    </source>
</evidence>
<keyword evidence="4" id="KW-1043">Host membrane</keyword>
<evidence type="ECO:0000313" key="10">
    <source>
        <dbReference type="EMBL" id="AHC02841.1"/>
    </source>
</evidence>
<feature type="transmembrane region" description="Helical" evidence="9">
    <location>
        <begin position="252"/>
        <end position="273"/>
    </location>
</feature>
<dbReference type="Pfam" id="PF04541">
    <property type="entry name" value="Herpes_U34"/>
    <property type="match status" value="1"/>
</dbReference>
<keyword evidence="2" id="KW-1048">Host nucleus</keyword>
<evidence type="ECO:0000256" key="9">
    <source>
        <dbReference type="SAM" id="Phobius"/>
    </source>
</evidence>
<dbReference type="KEGG" id="vg:20098552"/>
<organism evidence="10 11">
    <name type="scientific">Elephant endotheliotropic herpesvirus 5</name>
    <dbReference type="NCBI Taxonomy" id="768738"/>
    <lineage>
        <taxon>Viruses</taxon>
        <taxon>Duplodnaviria</taxon>
        <taxon>Heunggongvirae</taxon>
        <taxon>Peploviricota</taxon>
        <taxon>Herviviricetes</taxon>
        <taxon>Herpesvirales</taxon>
        <taxon>Orthoherpesviridae</taxon>
        <taxon>Betaherpesvirinae</taxon>
        <taxon>Proboscivirus</taxon>
    </lineage>
</organism>
<dbReference type="EMBL" id="KF921519">
    <property type="protein sequence ID" value="AHC02841.1"/>
    <property type="molecule type" value="Genomic_DNA"/>
</dbReference>
<evidence type="ECO:0000256" key="2">
    <source>
        <dbReference type="ARBA" id="ARBA00022562"/>
    </source>
</evidence>
<keyword evidence="11" id="KW-1185">Reference proteome</keyword>
<reference evidence="10 11" key="1">
    <citation type="submission" date="2013-11" db="EMBL/GenBank/DDBJ databases">
        <title>Genome sequence of elephant endotheliotropic herpesvirus 5.</title>
        <authorList>
            <person name="Wilkie G.S."/>
            <person name="Davison A.J."/>
            <person name="Denk D."/>
            <person name="Kerr K."/>
            <person name="Redrobe S."/>
            <person name="Steinbach F."/>
            <person name="Dastjerdi A."/>
        </authorList>
    </citation>
    <scope>NUCLEOTIDE SEQUENCE [LARGE SCALE GENOMIC DNA]</scope>
    <source>
        <strain evidence="10 11">Vijay</strain>
    </source>
</reference>
<comment type="subcellular location">
    <subcellularLocation>
        <location evidence="8">Host nucleus inner membrane</location>
        <topology evidence="8">Single-pass membrane protein</topology>
    </subcellularLocation>
</comment>
<keyword evidence="5" id="KW-0426">Late protein</keyword>
<keyword evidence="6 9" id="KW-1133">Transmembrane helix</keyword>
<evidence type="ECO:0000256" key="6">
    <source>
        <dbReference type="ARBA" id="ARBA00022989"/>
    </source>
</evidence>
<accession>A0A075CXU5</accession>
<evidence type="ECO:0000256" key="8">
    <source>
        <dbReference type="ARBA" id="ARBA00043948"/>
    </source>
</evidence>
<evidence type="ECO:0000256" key="1">
    <source>
        <dbReference type="ARBA" id="ARBA00022553"/>
    </source>
</evidence>
<evidence type="ECO:0000256" key="5">
    <source>
        <dbReference type="ARBA" id="ARBA00022921"/>
    </source>
</evidence>
<dbReference type="HAMAP" id="MF_04024">
    <property type="entry name" value="HSV_NEC2"/>
    <property type="match status" value="1"/>
</dbReference>
<evidence type="ECO:0000256" key="4">
    <source>
        <dbReference type="ARBA" id="ARBA00022870"/>
    </source>
</evidence>
<sequence length="276" mass="31549">MCTITNKIYKNLIQKTKSIFCLSESEIRCTDYNLIIKNPTYPVCDIILVSGRVYNVEYVLNYWNSVIPQEYNAVFILKHTGANISLSCFVTLETDLVTKPLPNEITSPINFLNINDIVVLTLPGIERLKPSRGALLTKCSVQRSYNHNVFVVEFIVYGPSSESSFKELMHDITGKLERLPQMTHGVVSKAYRTASSAVHTNTSRSNWHKKHEIVKPTIYSQPRAQKEPTPIVVVPRTNSDKKHDFFWQYGRYVVMGCAWLTFVAITGFVYKIFLNI</sequence>
<keyword evidence="7 9" id="KW-0472">Membrane</keyword>
<name>A0A075CXU5_9BETA</name>
<proteinExistence type="inferred from homology"/>